<dbReference type="Proteomes" id="UP000288805">
    <property type="component" value="Unassembled WGS sequence"/>
</dbReference>
<evidence type="ECO:0000313" key="1">
    <source>
        <dbReference type="EMBL" id="RVX00597.1"/>
    </source>
</evidence>
<accession>A0A438IV51</accession>
<proteinExistence type="predicted"/>
<organism evidence="1 2">
    <name type="scientific">Vitis vinifera</name>
    <name type="common">Grape</name>
    <dbReference type="NCBI Taxonomy" id="29760"/>
    <lineage>
        <taxon>Eukaryota</taxon>
        <taxon>Viridiplantae</taxon>
        <taxon>Streptophyta</taxon>
        <taxon>Embryophyta</taxon>
        <taxon>Tracheophyta</taxon>
        <taxon>Spermatophyta</taxon>
        <taxon>Magnoliopsida</taxon>
        <taxon>eudicotyledons</taxon>
        <taxon>Gunneridae</taxon>
        <taxon>Pentapetalae</taxon>
        <taxon>rosids</taxon>
        <taxon>Vitales</taxon>
        <taxon>Vitaceae</taxon>
        <taxon>Viteae</taxon>
        <taxon>Vitis</taxon>
    </lineage>
</organism>
<sequence length="193" mass="21729">MLGNWLGRSSKGGFCWKKLLGDKKSRESWLKAGDKNTGFFHKMANAHRRRNSLVRIKINRHWAPEESEIKDSVVQAFQSLVFENGDWRPNCLGLDFDVSSIDEAALLEASFSKEEVFKALLDLSEDKAPSSDGFSLNASFLVLIPKKGVFEDLKDFKPSLFSERDAHKLAWVFSGFCGLDKVLSRGVVFVVPL</sequence>
<reference evidence="1 2" key="1">
    <citation type="journal article" date="2018" name="PLoS Genet.">
        <title>Population sequencing reveals clonal diversity and ancestral inbreeding in the grapevine cultivar Chardonnay.</title>
        <authorList>
            <person name="Roach M.J."/>
            <person name="Johnson D.L."/>
            <person name="Bohlmann J."/>
            <person name="van Vuuren H.J."/>
            <person name="Jones S.J."/>
            <person name="Pretorius I.S."/>
            <person name="Schmidt S.A."/>
            <person name="Borneman A.R."/>
        </authorList>
    </citation>
    <scope>NUCLEOTIDE SEQUENCE [LARGE SCALE GENOMIC DNA]</scope>
    <source>
        <strain evidence="2">cv. Chardonnay</strain>
        <tissue evidence="1">Leaf</tissue>
    </source>
</reference>
<name>A0A438IV51_VITVI</name>
<comment type="caution">
    <text evidence="1">The sequence shown here is derived from an EMBL/GenBank/DDBJ whole genome shotgun (WGS) entry which is preliminary data.</text>
</comment>
<dbReference type="EMBL" id="QGNW01000080">
    <property type="protein sequence ID" value="RVX00597.1"/>
    <property type="molecule type" value="Genomic_DNA"/>
</dbReference>
<evidence type="ECO:0000313" key="2">
    <source>
        <dbReference type="Proteomes" id="UP000288805"/>
    </source>
</evidence>
<dbReference type="AlphaFoldDB" id="A0A438IV51"/>
<gene>
    <name evidence="1" type="ORF">CK203_030363</name>
</gene>
<protein>
    <submittedName>
        <fullName evidence="1">Uncharacterized protein</fullName>
    </submittedName>
</protein>